<evidence type="ECO:0000313" key="3">
    <source>
        <dbReference type="EMBL" id="OKA07277.1"/>
    </source>
</evidence>
<sequence length="147" mass="16209">MAEQRRPDLAAMLGGLMRRLMAAESPVLAEHGLTMWGYVVLSALDDGPVRAQAALAKAIGADKTRIIGTLDKLQEDGLITREPDPNDRRVRLLEITEAGRVARRSAQARIQEQEERLLERLPAADREAFLRAARVLSEASGEALTER</sequence>
<evidence type="ECO:0000313" key="5">
    <source>
        <dbReference type="Proteomes" id="UP000186883"/>
    </source>
</evidence>
<organism evidence="2 4">
    <name type="scientific">Amycolatopsis regifaucium</name>
    <dbReference type="NCBI Taxonomy" id="546365"/>
    <lineage>
        <taxon>Bacteria</taxon>
        <taxon>Bacillati</taxon>
        <taxon>Actinomycetota</taxon>
        <taxon>Actinomycetes</taxon>
        <taxon>Pseudonocardiales</taxon>
        <taxon>Pseudonocardiaceae</taxon>
        <taxon>Amycolatopsis</taxon>
    </lineage>
</organism>
<reference evidence="3 5" key="2">
    <citation type="submission" date="2016-11" db="EMBL/GenBank/DDBJ databases">
        <title>Genome sequencing of Amycolatopsis regifaucium.</title>
        <authorList>
            <person name="Mayilraj S."/>
            <person name="Kaur N."/>
        </authorList>
    </citation>
    <scope>NUCLEOTIDE SEQUENCE [LARGE SCALE GENOMIC DNA]</scope>
    <source>
        <strain evidence="3 5">GY080</strain>
    </source>
</reference>
<dbReference type="OrthoDB" id="5148120at2"/>
<evidence type="ECO:0000259" key="1">
    <source>
        <dbReference type="PROSITE" id="PS50995"/>
    </source>
</evidence>
<dbReference type="SUPFAM" id="SSF46785">
    <property type="entry name" value="Winged helix' DNA-binding domain"/>
    <property type="match status" value="1"/>
</dbReference>
<reference evidence="2 4" key="1">
    <citation type="submission" date="2015-12" db="EMBL/GenBank/DDBJ databases">
        <title>Amycolatopsis regifaucium genome sequencing and assembly.</title>
        <authorList>
            <person name="Mayilraj S."/>
        </authorList>
    </citation>
    <scope>NUCLEOTIDE SEQUENCE [LARGE SCALE GENOMIC DNA]</scope>
    <source>
        <strain evidence="2 4">GY080</strain>
    </source>
</reference>
<accession>A0A154MW77</accession>
<dbReference type="PRINTS" id="PR00598">
    <property type="entry name" value="HTHMARR"/>
</dbReference>
<proteinExistence type="predicted"/>
<dbReference type="Gene3D" id="1.10.10.10">
    <property type="entry name" value="Winged helix-like DNA-binding domain superfamily/Winged helix DNA-binding domain"/>
    <property type="match status" value="1"/>
</dbReference>
<dbReference type="AlphaFoldDB" id="A0A154MW77"/>
<evidence type="ECO:0000313" key="4">
    <source>
        <dbReference type="Proteomes" id="UP000076321"/>
    </source>
</evidence>
<dbReference type="EMBL" id="LOBU02000013">
    <property type="protein sequence ID" value="OKA07277.1"/>
    <property type="molecule type" value="Genomic_DNA"/>
</dbReference>
<dbReference type="InterPro" id="IPR036390">
    <property type="entry name" value="WH_DNA-bd_sf"/>
</dbReference>
<dbReference type="GO" id="GO:0003700">
    <property type="term" value="F:DNA-binding transcription factor activity"/>
    <property type="evidence" value="ECO:0007669"/>
    <property type="project" value="InterPro"/>
</dbReference>
<dbReference type="PANTHER" id="PTHR33164:SF43">
    <property type="entry name" value="HTH-TYPE TRANSCRIPTIONAL REPRESSOR YETL"/>
    <property type="match status" value="1"/>
</dbReference>
<feature type="domain" description="HTH marR-type" evidence="1">
    <location>
        <begin position="6"/>
        <end position="138"/>
    </location>
</feature>
<keyword evidence="5" id="KW-1185">Reference proteome</keyword>
<dbReference type="GO" id="GO:0006950">
    <property type="term" value="P:response to stress"/>
    <property type="evidence" value="ECO:0007669"/>
    <property type="project" value="TreeGrafter"/>
</dbReference>
<name>A0A154MW77_9PSEU</name>
<dbReference type="InterPro" id="IPR039422">
    <property type="entry name" value="MarR/SlyA-like"/>
</dbReference>
<protein>
    <submittedName>
        <fullName evidence="2">MarR family transcriptional regulator</fullName>
    </submittedName>
</protein>
<dbReference type="Pfam" id="PF12802">
    <property type="entry name" value="MarR_2"/>
    <property type="match status" value="1"/>
</dbReference>
<dbReference type="Proteomes" id="UP000076321">
    <property type="component" value="Unassembled WGS sequence"/>
</dbReference>
<dbReference type="SMART" id="SM00347">
    <property type="entry name" value="HTH_MARR"/>
    <property type="match status" value="1"/>
</dbReference>
<dbReference type="PANTHER" id="PTHR33164">
    <property type="entry name" value="TRANSCRIPTIONAL REGULATOR, MARR FAMILY"/>
    <property type="match status" value="1"/>
</dbReference>
<dbReference type="EMBL" id="LQCI01000001">
    <property type="protein sequence ID" value="KZB88551.1"/>
    <property type="molecule type" value="Genomic_DNA"/>
</dbReference>
<gene>
    <name evidence="3" type="ORF">ATP06_0215555</name>
    <name evidence="2" type="ORF">AVL48_00235</name>
</gene>
<evidence type="ECO:0000313" key="2">
    <source>
        <dbReference type="EMBL" id="KZB88551.1"/>
    </source>
</evidence>
<dbReference type="RefSeq" id="WP_061983052.1">
    <property type="nucleotide sequence ID" value="NZ_FOPQ01000011.1"/>
</dbReference>
<dbReference type="Proteomes" id="UP000186883">
    <property type="component" value="Unassembled WGS sequence"/>
</dbReference>
<dbReference type="InterPro" id="IPR000835">
    <property type="entry name" value="HTH_MarR-typ"/>
</dbReference>
<dbReference type="PROSITE" id="PS50995">
    <property type="entry name" value="HTH_MARR_2"/>
    <property type="match status" value="1"/>
</dbReference>
<dbReference type="InterPro" id="IPR036388">
    <property type="entry name" value="WH-like_DNA-bd_sf"/>
</dbReference>
<comment type="caution">
    <text evidence="2">The sequence shown here is derived from an EMBL/GenBank/DDBJ whole genome shotgun (WGS) entry which is preliminary data.</text>
</comment>